<dbReference type="EMBL" id="LAZR01004343">
    <property type="protein sequence ID" value="KKN09483.1"/>
    <property type="molecule type" value="Genomic_DNA"/>
</dbReference>
<sequence>MDDIFFATLWPPAKKYFEAIRKDVEEHYTVKQQDFYKLGKREFKRFMFKMYKPDKTPQSRINKKYRAMSKHGQNISILHIVVPDPTMQPHKKTRLKGTFYCLEMKRLKRKIRSVWAPKIKGYVYDIVMHINDNEKHNIRTLRLLKKYAKKIN</sequence>
<dbReference type="AlphaFoldDB" id="A0A0F9QWC9"/>
<organism evidence="1">
    <name type="scientific">marine sediment metagenome</name>
    <dbReference type="NCBI Taxonomy" id="412755"/>
    <lineage>
        <taxon>unclassified sequences</taxon>
        <taxon>metagenomes</taxon>
        <taxon>ecological metagenomes</taxon>
    </lineage>
</organism>
<comment type="caution">
    <text evidence="1">The sequence shown here is derived from an EMBL/GenBank/DDBJ whole genome shotgun (WGS) entry which is preliminary data.</text>
</comment>
<name>A0A0F9QWC9_9ZZZZ</name>
<protein>
    <submittedName>
        <fullName evidence="1">Uncharacterized protein</fullName>
    </submittedName>
</protein>
<evidence type="ECO:0000313" key="1">
    <source>
        <dbReference type="EMBL" id="KKN09483.1"/>
    </source>
</evidence>
<accession>A0A0F9QWC9</accession>
<reference evidence="1" key="1">
    <citation type="journal article" date="2015" name="Nature">
        <title>Complex archaea that bridge the gap between prokaryotes and eukaryotes.</title>
        <authorList>
            <person name="Spang A."/>
            <person name="Saw J.H."/>
            <person name="Jorgensen S.L."/>
            <person name="Zaremba-Niedzwiedzka K."/>
            <person name="Martijn J."/>
            <person name="Lind A.E."/>
            <person name="van Eijk R."/>
            <person name="Schleper C."/>
            <person name="Guy L."/>
            <person name="Ettema T.J."/>
        </authorList>
    </citation>
    <scope>NUCLEOTIDE SEQUENCE</scope>
</reference>
<proteinExistence type="predicted"/>
<gene>
    <name evidence="1" type="ORF">LCGC14_1046240</name>
</gene>